<keyword evidence="2" id="KW-1185">Reference proteome</keyword>
<comment type="caution">
    <text evidence="1">The sequence shown here is derived from an EMBL/GenBank/DDBJ whole genome shotgun (WGS) entry which is preliminary data.</text>
</comment>
<sequence length="148" mass="16634">MSAACHTEAKNTIPIHFYDLLEDKREQRAPVDEHRLPRYNLPCITTTSSNDYFKATSSVTNMKFSIAITIFAAAASASASILRYVDPTCYRISNFGSEVHHCSTCRDGYNFISRDKFCDIGFECCEGICCRDDDDEFVLVKNNRGASC</sequence>
<proteinExistence type="predicted"/>
<reference evidence="2" key="1">
    <citation type="submission" date="2024-06" db="EMBL/GenBank/DDBJ databases">
        <title>Multi-omics analyses provide insights into the biosynthesis of the anticancer antibiotic pleurotin in Hohenbuehelia grisea.</title>
        <authorList>
            <person name="Weaver J.A."/>
            <person name="Alberti F."/>
        </authorList>
    </citation>
    <scope>NUCLEOTIDE SEQUENCE [LARGE SCALE GENOMIC DNA]</scope>
    <source>
        <strain evidence="2">T-177</strain>
    </source>
</reference>
<dbReference type="EMBL" id="JASNQZ010000003">
    <property type="protein sequence ID" value="KAL0959142.1"/>
    <property type="molecule type" value="Genomic_DNA"/>
</dbReference>
<dbReference type="Proteomes" id="UP001556367">
    <property type="component" value="Unassembled WGS sequence"/>
</dbReference>
<protein>
    <submittedName>
        <fullName evidence="1">Uncharacterized protein</fullName>
    </submittedName>
</protein>
<name>A0ABR3JTN0_9AGAR</name>
<gene>
    <name evidence="1" type="ORF">HGRIS_014429</name>
</gene>
<evidence type="ECO:0000313" key="1">
    <source>
        <dbReference type="EMBL" id="KAL0959142.1"/>
    </source>
</evidence>
<evidence type="ECO:0000313" key="2">
    <source>
        <dbReference type="Proteomes" id="UP001556367"/>
    </source>
</evidence>
<accession>A0ABR3JTN0</accession>
<organism evidence="1 2">
    <name type="scientific">Hohenbuehelia grisea</name>
    <dbReference type="NCBI Taxonomy" id="104357"/>
    <lineage>
        <taxon>Eukaryota</taxon>
        <taxon>Fungi</taxon>
        <taxon>Dikarya</taxon>
        <taxon>Basidiomycota</taxon>
        <taxon>Agaricomycotina</taxon>
        <taxon>Agaricomycetes</taxon>
        <taxon>Agaricomycetidae</taxon>
        <taxon>Agaricales</taxon>
        <taxon>Pleurotineae</taxon>
        <taxon>Pleurotaceae</taxon>
        <taxon>Hohenbuehelia</taxon>
    </lineage>
</organism>